<reference evidence="15 16" key="1">
    <citation type="submission" date="2015-09" db="EMBL/GenBank/DDBJ databases">
        <authorList>
            <consortium name="Pathogen Informatics"/>
        </authorList>
    </citation>
    <scope>NUCLEOTIDE SEQUENCE [LARGE SCALE GENOMIC DNA]</scope>
    <source>
        <strain evidence="4 15">2789STDY5608837</strain>
        <strain evidence="5 16">2789STDY5834921</strain>
    </source>
</reference>
<dbReference type="Proteomes" id="UP000284242">
    <property type="component" value="Unassembled WGS sequence"/>
</dbReference>
<reference evidence="14 25" key="3">
    <citation type="journal article" date="2019" name="Science, e1252229">
        <title>Invertible promoters mediate bacterial phase variation, antibiotic resistance, and host adaptation in the gut.</title>
        <authorList>
            <person name="Jiang X."/>
            <person name="Hall A.B."/>
            <person name="Arthur T.D."/>
            <person name="Plichta D.R."/>
            <person name="Covington C.T."/>
            <person name="Poyet M."/>
            <person name="Crothers J."/>
            <person name="Moses P.L."/>
            <person name="Tolonen A.C."/>
            <person name="Vlamakis H."/>
            <person name="Alm E.J."/>
            <person name="Xavier R.J."/>
        </authorList>
    </citation>
    <scope>NUCLEOTIDE SEQUENCE [LARGE SCALE GENOMIC DNA]</scope>
    <source>
        <strain evidence="25">af_0058</strain>
        <strain evidence="14">Af_0058</strain>
    </source>
</reference>
<evidence type="ECO:0000313" key="6">
    <source>
        <dbReference type="EMBL" id="RGQ02545.1"/>
    </source>
</evidence>
<dbReference type="EMBL" id="QRZI01000015">
    <property type="protein sequence ID" value="RGV60773.1"/>
    <property type="molecule type" value="Genomic_DNA"/>
</dbReference>
<evidence type="ECO:0000313" key="13">
    <source>
        <dbReference type="EMBL" id="RHL44193.1"/>
    </source>
</evidence>
<dbReference type="Gene3D" id="2.60.40.1240">
    <property type="match status" value="1"/>
</dbReference>
<feature type="domain" description="DUF5067" evidence="3">
    <location>
        <begin position="242"/>
        <end position="347"/>
    </location>
</feature>
<evidence type="ECO:0000313" key="24">
    <source>
        <dbReference type="Proteomes" id="UP000285897"/>
    </source>
</evidence>
<dbReference type="OrthoDB" id="1969996at2"/>
<evidence type="ECO:0000313" key="11">
    <source>
        <dbReference type="EMBL" id="RHH15865.1"/>
    </source>
</evidence>
<dbReference type="GeneID" id="79804710"/>
<dbReference type="EMBL" id="QROE01000001">
    <property type="protein sequence ID" value="RHK97752.1"/>
    <property type="molecule type" value="Genomic_DNA"/>
</dbReference>
<dbReference type="Proteomes" id="UP000265808">
    <property type="component" value="Unassembled WGS sequence"/>
</dbReference>
<name>A0A174H9F8_9FIRM</name>
<dbReference type="Proteomes" id="UP000284024">
    <property type="component" value="Unassembled WGS sequence"/>
</dbReference>
<evidence type="ECO:0000313" key="12">
    <source>
        <dbReference type="EMBL" id="RHK97752.1"/>
    </source>
</evidence>
<dbReference type="Proteomes" id="UP000265828">
    <property type="component" value="Unassembled WGS sequence"/>
</dbReference>
<dbReference type="Proteomes" id="UP000095413">
    <property type="component" value="Unassembled WGS sequence"/>
</dbReference>
<dbReference type="Proteomes" id="UP000284267">
    <property type="component" value="Unassembled WGS sequence"/>
</dbReference>
<dbReference type="Proteomes" id="UP000293506">
    <property type="component" value="Unassembled WGS sequence"/>
</dbReference>
<dbReference type="RefSeq" id="WP_005427252.1">
    <property type="nucleotide sequence ID" value="NZ_CABJDZ010000001.1"/>
</dbReference>
<dbReference type="EMBL" id="QRSS01000028">
    <property type="protein sequence ID" value="RGQ02545.1"/>
    <property type="molecule type" value="Genomic_DNA"/>
</dbReference>
<dbReference type="EMBL" id="QROS01000013">
    <property type="protein sequence ID" value="RHL44193.1"/>
    <property type="molecule type" value="Genomic_DNA"/>
</dbReference>
<sequence length="365" mass="40355">MDTNNQEVYEEQSAAPRRKKKKKKGWIIFLIILILAVAGGTGFYFMQRQKPISATEDFLENMRAMNFDGMKNLLQSNDMSALDNADITSDAYSSFFKKINEKMTYKIGKTNFHIQNGTASVTVHINYIDGADIYKETISEFLKQIVSTAFSGTTLTEEETQQKLASLLEEKSGSVEDKFTSIDITYPLIEADGKWKIVSLDADTVKVMSANFTNVQDEINQSLAEMNNSENAGVEATVTPAETTSIDMDNDHFTLRLKEFRVTQAIDDSDCLLLYCDYTNNSSSSSSALVDVQLSAKQNGEKLSPAVPKEDEPAIDNYIAEVEPGSTVTVCYAFSLNDKSDVTLEASEAFAFGGGNVTSQTIKLQ</sequence>
<dbReference type="Proteomes" id="UP000283585">
    <property type="component" value="Unassembled WGS sequence"/>
</dbReference>
<dbReference type="Proteomes" id="UP000095409">
    <property type="component" value="Unassembled WGS sequence"/>
</dbReference>
<evidence type="ECO:0000313" key="19">
    <source>
        <dbReference type="Proteomes" id="UP000283585"/>
    </source>
</evidence>
<dbReference type="EMBL" id="CYZD01000019">
    <property type="protein sequence ID" value="CUO69976.1"/>
    <property type="molecule type" value="Genomic_DNA"/>
</dbReference>
<evidence type="ECO:0000313" key="7">
    <source>
        <dbReference type="EMBL" id="RGS72777.1"/>
    </source>
</evidence>
<organism evidence="4 15">
    <name type="scientific">Blautia obeum</name>
    <dbReference type="NCBI Taxonomy" id="40520"/>
    <lineage>
        <taxon>Bacteria</taxon>
        <taxon>Bacillati</taxon>
        <taxon>Bacillota</taxon>
        <taxon>Clostridia</taxon>
        <taxon>Lachnospirales</taxon>
        <taxon>Lachnospiraceae</taxon>
        <taxon>Blautia</taxon>
    </lineage>
</organism>
<evidence type="ECO:0000313" key="5">
    <source>
        <dbReference type="EMBL" id="CUP85624.1"/>
    </source>
</evidence>
<reference evidence="17 18" key="2">
    <citation type="submission" date="2018-08" db="EMBL/GenBank/DDBJ databases">
        <title>A genome reference for cultivated species of the human gut microbiota.</title>
        <authorList>
            <person name="Zou Y."/>
            <person name="Xue W."/>
            <person name="Luo G."/>
        </authorList>
    </citation>
    <scope>NUCLEOTIDE SEQUENCE [LARGE SCALE GENOMIC DNA]</scope>
    <source>
        <strain evidence="8 18">AF14-23</strain>
        <strain evidence="7 22">AF21-24</strain>
        <strain evidence="6 19">AF29-2BH</strain>
        <strain evidence="13 24">AF37-6AC</strain>
        <strain evidence="12 23">AF39-4</strain>
        <strain evidence="11 20">AM18-2AC</strain>
        <strain evidence="10 21">AM22-9LB</strain>
        <strain evidence="9 17">AM37-4AC</strain>
    </source>
</reference>
<dbReference type="Proteomes" id="UP000284220">
    <property type="component" value="Unassembled WGS sequence"/>
</dbReference>
<evidence type="ECO:0000313" key="23">
    <source>
        <dbReference type="Proteomes" id="UP000284267"/>
    </source>
</evidence>
<evidence type="ECO:0000313" key="10">
    <source>
        <dbReference type="EMBL" id="RHG15037.1"/>
    </source>
</evidence>
<keyword evidence="2" id="KW-0472">Membrane</keyword>
<feature type="transmembrane region" description="Helical" evidence="2">
    <location>
        <begin position="26"/>
        <end position="46"/>
    </location>
</feature>
<dbReference type="EMBL" id="CZBA01000019">
    <property type="protein sequence ID" value="CUP85624.1"/>
    <property type="molecule type" value="Genomic_DNA"/>
</dbReference>
<keyword evidence="2" id="KW-1133">Transmembrane helix</keyword>
<evidence type="ECO:0000313" key="16">
    <source>
        <dbReference type="Proteomes" id="UP000095413"/>
    </source>
</evidence>
<evidence type="ECO:0000313" key="22">
    <source>
        <dbReference type="Proteomes" id="UP000284242"/>
    </source>
</evidence>
<dbReference type="EMBL" id="QRVV01000026">
    <property type="protein sequence ID" value="RGS72777.1"/>
    <property type="molecule type" value="Genomic_DNA"/>
</dbReference>
<evidence type="ECO:0000313" key="21">
    <source>
        <dbReference type="Proteomes" id="UP000284220"/>
    </source>
</evidence>
<evidence type="ECO:0000256" key="1">
    <source>
        <dbReference type="ARBA" id="ARBA00022729"/>
    </source>
</evidence>
<evidence type="ECO:0000256" key="2">
    <source>
        <dbReference type="SAM" id="Phobius"/>
    </source>
</evidence>
<dbReference type="Proteomes" id="UP000285897">
    <property type="component" value="Unassembled WGS sequence"/>
</dbReference>
<evidence type="ECO:0000313" key="9">
    <source>
        <dbReference type="EMBL" id="RHC03226.1"/>
    </source>
</evidence>
<evidence type="ECO:0000313" key="25">
    <source>
        <dbReference type="Proteomes" id="UP000293506"/>
    </source>
</evidence>
<gene>
    <name evidence="13" type="ORF">DW021_14340</name>
    <name evidence="12" type="ORF">DW040_00095</name>
    <name evidence="11" type="ORF">DW222_15325</name>
    <name evidence="10" type="ORF">DW272_14985</name>
    <name evidence="9" type="ORF">DW859_15440</name>
    <name evidence="8" type="ORF">DWW07_16080</name>
    <name evidence="7" type="ORF">DWX77_10100</name>
    <name evidence="6" type="ORF">DWZ12_15245</name>
    <name evidence="14" type="ORF">EAI82_03840</name>
    <name evidence="4" type="ORF">ERS852394_02797</name>
    <name evidence="5" type="ORF">ERS852533_02796</name>
</gene>
<dbReference type="EMBL" id="QRHZ01000010">
    <property type="protein sequence ID" value="RHG15037.1"/>
    <property type="molecule type" value="Genomic_DNA"/>
</dbReference>
<dbReference type="InterPro" id="IPR031989">
    <property type="entry name" value="DUF5067"/>
</dbReference>
<dbReference type="EMBL" id="QSHL01000015">
    <property type="protein sequence ID" value="RHC03226.1"/>
    <property type="molecule type" value="Genomic_DNA"/>
</dbReference>
<dbReference type="Pfam" id="PF16729">
    <property type="entry name" value="DUF5067"/>
    <property type="match status" value="1"/>
</dbReference>
<keyword evidence="1" id="KW-0732">Signal</keyword>
<dbReference type="InterPro" id="IPR029050">
    <property type="entry name" value="Immunoprotect_excell_Ig-like"/>
</dbReference>
<evidence type="ECO:0000313" key="17">
    <source>
        <dbReference type="Proteomes" id="UP000265808"/>
    </source>
</evidence>
<dbReference type="EMBL" id="RCXQ01000002">
    <property type="protein sequence ID" value="RYT68339.1"/>
    <property type="molecule type" value="Genomic_DNA"/>
</dbReference>
<proteinExistence type="predicted"/>
<evidence type="ECO:0000313" key="15">
    <source>
        <dbReference type="Proteomes" id="UP000095409"/>
    </source>
</evidence>
<evidence type="ECO:0000313" key="4">
    <source>
        <dbReference type="EMBL" id="CUO69976.1"/>
    </source>
</evidence>
<evidence type="ECO:0000313" key="20">
    <source>
        <dbReference type="Proteomes" id="UP000284024"/>
    </source>
</evidence>
<dbReference type="EMBL" id="QRJH01000010">
    <property type="protein sequence ID" value="RHH15865.1"/>
    <property type="molecule type" value="Genomic_DNA"/>
</dbReference>
<evidence type="ECO:0000313" key="18">
    <source>
        <dbReference type="Proteomes" id="UP000265828"/>
    </source>
</evidence>
<keyword evidence="2" id="KW-0812">Transmembrane</keyword>
<evidence type="ECO:0000259" key="3">
    <source>
        <dbReference type="Pfam" id="PF16729"/>
    </source>
</evidence>
<evidence type="ECO:0000313" key="8">
    <source>
        <dbReference type="EMBL" id="RGV60773.1"/>
    </source>
</evidence>
<evidence type="ECO:0000313" key="14">
    <source>
        <dbReference type="EMBL" id="RYT68339.1"/>
    </source>
</evidence>
<protein>
    <submittedName>
        <fullName evidence="6">DUF5067 domain-containing protein</fullName>
    </submittedName>
</protein>
<accession>A0A174H9F8</accession>
<dbReference type="AlphaFoldDB" id="A0A174H9F8"/>